<dbReference type="Pfam" id="PF09440">
    <property type="entry name" value="eIF3_N"/>
    <property type="match status" value="1"/>
</dbReference>
<dbReference type="InterPro" id="IPR016650">
    <property type="entry name" value="eIF3e"/>
</dbReference>
<dbReference type="EMBL" id="CAUYUJ010004547">
    <property type="protein sequence ID" value="CAK0809984.1"/>
    <property type="molecule type" value="Genomic_DNA"/>
</dbReference>
<dbReference type="InterPro" id="IPR019010">
    <property type="entry name" value="eIF3e_N"/>
</dbReference>
<evidence type="ECO:0000259" key="4">
    <source>
        <dbReference type="SMART" id="SM01186"/>
    </source>
</evidence>
<dbReference type="SMART" id="SM01186">
    <property type="entry name" value="eIF3_N"/>
    <property type="match status" value="1"/>
</dbReference>
<evidence type="ECO:0000256" key="3">
    <source>
        <dbReference type="ARBA" id="ARBA00022917"/>
    </source>
</evidence>
<feature type="domain" description="Eukaryotic translation initiation factor 3 subunit E N-terminal" evidence="4">
    <location>
        <begin position="29"/>
        <end position="157"/>
    </location>
</feature>
<evidence type="ECO:0000256" key="2">
    <source>
        <dbReference type="ARBA" id="ARBA00022540"/>
    </source>
</evidence>
<comment type="caution">
    <text evidence="5">The sequence shown here is derived from an EMBL/GenBank/DDBJ whole genome shotgun (WGS) entry which is preliminary data.</text>
</comment>
<protein>
    <recommendedName>
        <fullName evidence="4">Eukaryotic translation initiation factor 3 subunit E N-terminal domain-containing protein</fullName>
    </recommendedName>
</protein>
<keyword evidence="6" id="KW-1185">Reference proteome</keyword>
<keyword evidence="3" id="KW-0648">Protein biosynthesis</keyword>
<evidence type="ECO:0000256" key="1">
    <source>
        <dbReference type="ARBA" id="ARBA00022490"/>
    </source>
</evidence>
<sequence length="384" mass="43580">MEQSWVEAEAPTCPEAASPDDAAELARYDLCSKISPFLDRHLILPILIFVKDLDVYKVDDITRAEIKLLEDTNMIDFIVDKYPLIGEEAPAALMERREGLLASLEASRERIFKLLQILEDDEEVKRIPGFKSLGEFYTQFELDEKVLDDLLQYTKLMYECGDYGLCVELLKHYKTILAVDTERPVNKDTISMLWGQLASNILTKDFKVAAELILDIHDKLEKAEKAENAAQKMPMREVLLQRTWLLHWALYAVFNSEEVDPKVLDFFLNEKSLSIISLSCPYLFRYVGACLILNKRLKLVPPLWAALGPAARVWQLQRSDHTLLVGPVHRHGLRRGFALASQRLGLWLTARLLLECAVGGVRGECSAPDLRAVLPDPRGASTSR</sequence>
<name>A0ABN9QUK4_9DINO</name>
<evidence type="ECO:0000313" key="6">
    <source>
        <dbReference type="Proteomes" id="UP001189429"/>
    </source>
</evidence>
<keyword evidence="2" id="KW-0396">Initiation factor</keyword>
<evidence type="ECO:0000313" key="5">
    <source>
        <dbReference type="EMBL" id="CAK0809984.1"/>
    </source>
</evidence>
<organism evidence="5 6">
    <name type="scientific">Prorocentrum cordatum</name>
    <dbReference type="NCBI Taxonomy" id="2364126"/>
    <lineage>
        <taxon>Eukaryota</taxon>
        <taxon>Sar</taxon>
        <taxon>Alveolata</taxon>
        <taxon>Dinophyceae</taxon>
        <taxon>Prorocentrales</taxon>
        <taxon>Prorocentraceae</taxon>
        <taxon>Prorocentrum</taxon>
    </lineage>
</organism>
<proteinExistence type="predicted"/>
<dbReference type="PANTHER" id="PTHR10317">
    <property type="entry name" value="EUKARYOTIC TRANSLATION INITIATION FACTOR 3 SUBUNIT E"/>
    <property type="match status" value="1"/>
</dbReference>
<dbReference type="Proteomes" id="UP001189429">
    <property type="component" value="Unassembled WGS sequence"/>
</dbReference>
<keyword evidence="1" id="KW-0963">Cytoplasm</keyword>
<gene>
    <name evidence="5" type="ORF">PCOR1329_LOCUS15089</name>
</gene>
<reference evidence="5" key="1">
    <citation type="submission" date="2023-10" db="EMBL/GenBank/DDBJ databases">
        <authorList>
            <person name="Chen Y."/>
            <person name="Shah S."/>
            <person name="Dougan E. K."/>
            <person name="Thang M."/>
            <person name="Chan C."/>
        </authorList>
    </citation>
    <scope>NUCLEOTIDE SEQUENCE [LARGE SCALE GENOMIC DNA]</scope>
</reference>
<accession>A0ABN9QUK4</accession>